<comment type="caution">
    <text evidence="1">The sequence shown here is derived from an EMBL/GenBank/DDBJ whole genome shotgun (WGS) entry which is preliminary data.</text>
</comment>
<reference evidence="1 2" key="1">
    <citation type="submission" date="2020-08" db="EMBL/GenBank/DDBJ databases">
        <title>Genomic Encyclopedia of Type Strains, Phase IV (KMG-IV): sequencing the most valuable type-strain genomes for metagenomic binning, comparative biology and taxonomic classification.</title>
        <authorList>
            <person name="Goeker M."/>
        </authorList>
    </citation>
    <scope>NUCLEOTIDE SEQUENCE [LARGE SCALE GENOMIC DNA]</scope>
    <source>
        <strain evidence="1 2">DSM 21458</strain>
    </source>
</reference>
<sequence>MAGSLLWGSAVAQGEALRTTRVFPVLPTVAAGVPREARCDAVSRLVPDAGYRCEVNGQTYDPCLLAADAATWVCGADPHAGGGFAVHPLSLPAPAPAAQQRLSLEALRTARYRNEFGFGGYITLKGGRYSDRAANLDVRLLRVAYGDLNGDGLEDAAVVLGSAAGGSGVFLSLAAVLNEQGRAVNVASEFLGERAEVRGLYVDNGRVSLDLRWPAPAESQERGSMPVTLTYRLEGARLRAEVRPLMVELEGGERCVPQLEGPGGMEETLLYRCAGGGVLLGEPRPGSVWTARWAPAPGAASAQEVGLRAVWQPVAVLRRWHALGLEPGRVRLDAGLPGASVRPEFVPYRALDPAVRWAAAPDHLLLRLGGGAQLAIYPVSDLLAVYAPDPAATLQLRQLRDLLRGSAWPSTDLPSLQPPQLRVRTVPLTAAQARGLRFLAVEPMTSPGPLVYRFLGLSSDGRYLLHLRAPLRLAEGAGLPVELRRTLEAGEAGALRREHEAVRAALEAAPDTAFLPSLADLDALVRALRLR</sequence>
<dbReference type="AlphaFoldDB" id="A0A841I1L1"/>
<dbReference type="EMBL" id="JACHHG010000008">
    <property type="protein sequence ID" value="MBB6098874.1"/>
    <property type="molecule type" value="Genomic_DNA"/>
</dbReference>
<dbReference type="RefSeq" id="WP_183987628.1">
    <property type="nucleotide sequence ID" value="NZ_JACHHG010000008.1"/>
</dbReference>
<proteinExistence type="predicted"/>
<organism evidence="1 2">
    <name type="scientific">Deinobacterium chartae</name>
    <dbReference type="NCBI Taxonomy" id="521158"/>
    <lineage>
        <taxon>Bacteria</taxon>
        <taxon>Thermotogati</taxon>
        <taxon>Deinococcota</taxon>
        <taxon>Deinococci</taxon>
        <taxon>Deinococcales</taxon>
        <taxon>Deinococcaceae</taxon>
        <taxon>Deinobacterium</taxon>
    </lineage>
</organism>
<evidence type="ECO:0000313" key="2">
    <source>
        <dbReference type="Proteomes" id="UP000569951"/>
    </source>
</evidence>
<gene>
    <name evidence="1" type="ORF">HNR42_002309</name>
</gene>
<dbReference type="Proteomes" id="UP000569951">
    <property type="component" value="Unassembled WGS sequence"/>
</dbReference>
<keyword evidence="2" id="KW-1185">Reference proteome</keyword>
<accession>A0A841I1L1</accession>
<name>A0A841I1L1_9DEIO</name>
<evidence type="ECO:0000313" key="1">
    <source>
        <dbReference type="EMBL" id="MBB6098874.1"/>
    </source>
</evidence>
<protein>
    <submittedName>
        <fullName evidence="1">Uncharacterized protein</fullName>
    </submittedName>
</protein>